<dbReference type="PANTHER" id="PTHR31793">
    <property type="entry name" value="4-HYDROXYBENZOYL-COA THIOESTERASE FAMILY MEMBER"/>
    <property type="match status" value="1"/>
</dbReference>
<dbReference type="InterPro" id="IPR029069">
    <property type="entry name" value="HotDog_dom_sf"/>
</dbReference>
<sequence length="158" mass="18122">MTTHHTIPDQTLSAQTLSHPVLQDYDVIYPQIVDWGDMDAFNHVNNVVYYDYAQRARVYLLQLLGMFNQYNTTVVVASSCRFVRPVVFPDTLAIGIRITHIGTTSMTYSYHYVSQAQQEVVATAESVLVFVDRNGQKRPISDDERRDLMKYYQAPSHA</sequence>
<accession>A0A1B8QD49</accession>
<dbReference type="OrthoDB" id="9799036at2"/>
<reference evidence="3 4" key="1">
    <citation type="submission" date="2016-06" db="EMBL/GenBank/DDBJ databases">
        <title>Draft genome of Moraxella atlantae CCUG 66109.</title>
        <authorList>
            <person name="Salva-Serra F."/>
            <person name="Engstrom-Jakobsson H."/>
            <person name="Thorell K."/>
            <person name="Gonzales-Siles L."/>
            <person name="Karlsson R."/>
            <person name="Boulund F."/>
            <person name="Engstrand L."/>
            <person name="Kristiansson E."/>
            <person name="Moore E."/>
        </authorList>
    </citation>
    <scope>NUCLEOTIDE SEQUENCE [LARGE SCALE GENOMIC DNA]</scope>
    <source>
        <strain evidence="3 4">CCUG 66109</strain>
    </source>
</reference>
<evidence type="ECO:0000256" key="2">
    <source>
        <dbReference type="ARBA" id="ARBA00022801"/>
    </source>
</evidence>
<keyword evidence="2" id="KW-0378">Hydrolase</keyword>
<dbReference type="RefSeq" id="WP_067236045.1">
    <property type="nucleotide sequence ID" value="NZ_JAPDKM010000001.1"/>
</dbReference>
<dbReference type="Gene3D" id="3.10.129.10">
    <property type="entry name" value="Hotdog Thioesterase"/>
    <property type="match status" value="1"/>
</dbReference>
<name>A0A1B8QD49_9GAMM</name>
<proteinExistence type="inferred from homology"/>
<evidence type="ECO:0000313" key="4">
    <source>
        <dbReference type="Proteomes" id="UP000092508"/>
    </source>
</evidence>
<evidence type="ECO:0008006" key="5">
    <source>
        <dbReference type="Google" id="ProtNLM"/>
    </source>
</evidence>
<dbReference type="EMBL" id="LZMZ01000012">
    <property type="protein sequence ID" value="OBX79510.1"/>
    <property type="molecule type" value="Genomic_DNA"/>
</dbReference>
<protein>
    <recommendedName>
        <fullName evidence="5">Thioesterase</fullName>
    </recommendedName>
</protein>
<dbReference type="Proteomes" id="UP000092508">
    <property type="component" value="Unassembled WGS sequence"/>
</dbReference>
<dbReference type="GO" id="GO:0047617">
    <property type="term" value="F:fatty acyl-CoA hydrolase activity"/>
    <property type="evidence" value="ECO:0007669"/>
    <property type="project" value="TreeGrafter"/>
</dbReference>
<comment type="similarity">
    <text evidence="1">Belongs to the 4-hydroxybenzoyl-CoA thioesterase family.</text>
</comment>
<dbReference type="PANTHER" id="PTHR31793:SF27">
    <property type="entry name" value="NOVEL THIOESTERASE SUPERFAMILY DOMAIN AND SAPOSIN A-TYPE DOMAIN CONTAINING PROTEIN (0610012H03RIK)"/>
    <property type="match status" value="1"/>
</dbReference>
<dbReference type="CDD" id="cd00586">
    <property type="entry name" value="4HBT"/>
    <property type="match status" value="1"/>
</dbReference>
<evidence type="ECO:0000256" key="1">
    <source>
        <dbReference type="ARBA" id="ARBA00005953"/>
    </source>
</evidence>
<dbReference type="InterPro" id="IPR050563">
    <property type="entry name" value="4-hydroxybenzoyl-CoA_TE"/>
</dbReference>
<comment type="caution">
    <text evidence="3">The sequence shown here is derived from an EMBL/GenBank/DDBJ whole genome shotgun (WGS) entry which is preliminary data.</text>
</comment>
<dbReference type="Pfam" id="PF13279">
    <property type="entry name" value="4HBT_2"/>
    <property type="match status" value="1"/>
</dbReference>
<gene>
    <name evidence="3" type="ORF">A9308_00290</name>
</gene>
<organism evidence="3 4">
    <name type="scientific">Faucicola atlantae</name>
    <dbReference type="NCBI Taxonomy" id="34059"/>
    <lineage>
        <taxon>Bacteria</taxon>
        <taxon>Pseudomonadati</taxon>
        <taxon>Pseudomonadota</taxon>
        <taxon>Gammaproteobacteria</taxon>
        <taxon>Moraxellales</taxon>
        <taxon>Moraxellaceae</taxon>
        <taxon>Faucicola</taxon>
    </lineage>
</organism>
<dbReference type="SUPFAM" id="SSF54637">
    <property type="entry name" value="Thioesterase/thiol ester dehydrase-isomerase"/>
    <property type="match status" value="1"/>
</dbReference>
<evidence type="ECO:0000313" key="3">
    <source>
        <dbReference type="EMBL" id="OBX79510.1"/>
    </source>
</evidence>
<dbReference type="STRING" id="34059.A9308_00290"/>
<dbReference type="AlphaFoldDB" id="A0A1B8QD49"/>